<proteinExistence type="predicted"/>
<name>A0A4Q4ZCW1_9ACTN</name>
<organism evidence="3 4">
    <name type="scientific">Nocardioides guangzhouensis</name>
    <dbReference type="NCBI Taxonomy" id="2497878"/>
    <lineage>
        <taxon>Bacteria</taxon>
        <taxon>Bacillati</taxon>
        <taxon>Actinomycetota</taxon>
        <taxon>Actinomycetes</taxon>
        <taxon>Propionibacteriales</taxon>
        <taxon>Nocardioidaceae</taxon>
        <taxon>Nocardioides</taxon>
    </lineage>
</organism>
<keyword evidence="1" id="KW-0472">Membrane</keyword>
<reference evidence="3 4" key="1">
    <citation type="submission" date="2019-01" db="EMBL/GenBank/DDBJ databases">
        <title>Nocardioides guangzhouensis sp. nov., an actinobacterium isolated from soil.</title>
        <authorList>
            <person name="Fu Y."/>
            <person name="Cai Y."/>
            <person name="Lin Z."/>
            <person name="Chen P."/>
        </authorList>
    </citation>
    <scope>NUCLEOTIDE SEQUENCE [LARGE SCALE GENOMIC DNA]</scope>
    <source>
        <strain evidence="3 4">130</strain>
    </source>
</reference>
<feature type="transmembrane region" description="Helical" evidence="1">
    <location>
        <begin position="14"/>
        <end position="35"/>
    </location>
</feature>
<feature type="transmembrane region" description="Helical" evidence="1">
    <location>
        <begin position="47"/>
        <end position="66"/>
    </location>
</feature>
<keyword evidence="1" id="KW-1133">Transmembrane helix</keyword>
<gene>
    <name evidence="3" type="ORF">EKO23_13555</name>
</gene>
<dbReference type="InterPro" id="IPR026870">
    <property type="entry name" value="Zinc_ribbon_dom"/>
</dbReference>
<keyword evidence="1" id="KW-0812">Transmembrane</keyword>
<protein>
    <submittedName>
        <fullName evidence="3">Zinc ribbon domain-containing protein</fullName>
    </submittedName>
</protein>
<keyword evidence="4" id="KW-1185">Reference proteome</keyword>
<dbReference type="EMBL" id="SDKM01000019">
    <property type="protein sequence ID" value="RYP85014.1"/>
    <property type="molecule type" value="Genomic_DNA"/>
</dbReference>
<feature type="domain" description="Zinc-ribbon" evidence="2">
    <location>
        <begin position="115"/>
        <end position="137"/>
    </location>
</feature>
<evidence type="ECO:0000259" key="2">
    <source>
        <dbReference type="Pfam" id="PF13240"/>
    </source>
</evidence>
<evidence type="ECO:0000313" key="3">
    <source>
        <dbReference type="EMBL" id="RYP85014.1"/>
    </source>
</evidence>
<dbReference type="Pfam" id="PF13240">
    <property type="entry name" value="Zn_Ribbon_1"/>
    <property type="match status" value="1"/>
</dbReference>
<dbReference type="AlphaFoldDB" id="A0A4Q4ZCW1"/>
<dbReference type="OrthoDB" id="9788304at2"/>
<evidence type="ECO:0000256" key="1">
    <source>
        <dbReference type="SAM" id="Phobius"/>
    </source>
</evidence>
<dbReference type="RefSeq" id="WP_134718162.1">
    <property type="nucleotide sequence ID" value="NZ_SDKM01000019.1"/>
</dbReference>
<dbReference type="Proteomes" id="UP000295198">
    <property type="component" value="Unassembled WGS sequence"/>
</dbReference>
<sequence length="138" mass="14671">MSDPGYSRQSTIRFYFRVAAVVVLVLAAYFLFVGFRDVVTAGSEPTRFWMLFVGLPLLAVGGWLAMAGWGGAMARYTAGEGLPVARDSLDYLSSGEGLGNLGRTHAVAEPTGGPYCRQCGTRNDAEARFCDSCGASLA</sequence>
<comment type="caution">
    <text evidence="3">The sequence shown here is derived from an EMBL/GenBank/DDBJ whole genome shotgun (WGS) entry which is preliminary data.</text>
</comment>
<evidence type="ECO:0000313" key="4">
    <source>
        <dbReference type="Proteomes" id="UP000295198"/>
    </source>
</evidence>
<accession>A0A4Q4ZCW1</accession>